<accession>W8S462</accession>
<feature type="transmembrane region" description="Helical" evidence="1">
    <location>
        <begin position="64"/>
        <end position="82"/>
    </location>
</feature>
<keyword evidence="1" id="KW-0812">Transmembrane</keyword>
<feature type="transmembrane region" description="Helical" evidence="1">
    <location>
        <begin position="39"/>
        <end position="57"/>
    </location>
</feature>
<protein>
    <submittedName>
        <fullName evidence="2">Uncharacterized protein</fullName>
    </submittedName>
</protein>
<dbReference type="KEGG" id="red:roselon_02652"/>
<keyword evidence="1" id="KW-1133">Transmembrane helix</keyword>
<keyword evidence="3" id="KW-1185">Reference proteome</keyword>
<feature type="transmembrane region" description="Helical" evidence="1">
    <location>
        <begin position="88"/>
        <end position="105"/>
    </location>
</feature>
<evidence type="ECO:0000313" key="2">
    <source>
        <dbReference type="EMBL" id="AHM04962.1"/>
    </source>
</evidence>
<gene>
    <name evidence="2" type="ORF">roselon_02652</name>
</gene>
<name>W8S462_9RHOB</name>
<dbReference type="Proteomes" id="UP000019593">
    <property type="component" value="Chromosome"/>
</dbReference>
<evidence type="ECO:0000256" key="1">
    <source>
        <dbReference type="SAM" id="Phobius"/>
    </source>
</evidence>
<dbReference type="EMBL" id="CP004372">
    <property type="protein sequence ID" value="AHM04962.1"/>
    <property type="molecule type" value="Genomic_DNA"/>
</dbReference>
<dbReference type="AlphaFoldDB" id="W8S462"/>
<reference evidence="2 3" key="1">
    <citation type="submission" date="2013-03" db="EMBL/GenBank/DDBJ databases">
        <authorList>
            <person name="Fiebig A."/>
            <person name="Goeker M."/>
            <person name="Klenk H.-P.P."/>
        </authorList>
    </citation>
    <scope>NUCLEOTIDE SEQUENCE [LARGE SCALE GENOMIC DNA]</scope>
    <source>
        <strain evidence="3">DSM 19469</strain>
    </source>
</reference>
<organism evidence="2 3">
    <name type="scientific">Roseicyclus elongatus DSM 19469</name>
    <dbReference type="NCBI Taxonomy" id="1294273"/>
    <lineage>
        <taxon>Bacteria</taxon>
        <taxon>Pseudomonadati</taxon>
        <taxon>Pseudomonadota</taxon>
        <taxon>Alphaproteobacteria</taxon>
        <taxon>Rhodobacterales</taxon>
        <taxon>Roseobacteraceae</taxon>
        <taxon>Roseicyclus</taxon>
    </lineage>
</organism>
<keyword evidence="1" id="KW-0472">Membrane</keyword>
<dbReference type="HOGENOM" id="CLU_2036281_0_0_5"/>
<evidence type="ECO:0000313" key="3">
    <source>
        <dbReference type="Proteomes" id="UP000019593"/>
    </source>
</evidence>
<sequence length="121" mass="12605">MRVLLGVSYLIVAALEMVAPGALAPASGDPFLRSPDLELKSAIALLILAVAASWLVLGIRTRVMALLSVALLLGFAWSNHYIQTGGVWAIYAASAVILSGPLLRFGGGRHALVKGAWQGLA</sequence>
<dbReference type="STRING" id="1294273.roselon_02652"/>
<proteinExistence type="predicted"/>